<organism evidence="2 3">
    <name type="scientific">Tuber borchii</name>
    <name type="common">White truffle</name>
    <dbReference type="NCBI Taxonomy" id="42251"/>
    <lineage>
        <taxon>Eukaryota</taxon>
        <taxon>Fungi</taxon>
        <taxon>Dikarya</taxon>
        <taxon>Ascomycota</taxon>
        <taxon>Pezizomycotina</taxon>
        <taxon>Pezizomycetes</taxon>
        <taxon>Pezizales</taxon>
        <taxon>Tuberaceae</taxon>
        <taxon>Tuber</taxon>
    </lineage>
</organism>
<feature type="domain" description="SAP" evidence="1">
    <location>
        <begin position="15"/>
        <end position="49"/>
    </location>
</feature>
<dbReference type="PROSITE" id="PS50800">
    <property type="entry name" value="SAP"/>
    <property type="match status" value="1"/>
</dbReference>
<dbReference type="AlphaFoldDB" id="A0A2T6ZXN4"/>
<keyword evidence="3" id="KW-1185">Reference proteome</keyword>
<dbReference type="Proteomes" id="UP000244722">
    <property type="component" value="Unassembled WGS sequence"/>
</dbReference>
<dbReference type="SMART" id="SM00513">
    <property type="entry name" value="SAP"/>
    <property type="match status" value="1"/>
</dbReference>
<dbReference type="InterPro" id="IPR003034">
    <property type="entry name" value="SAP_dom"/>
</dbReference>
<name>A0A2T6ZXN4_TUBBO</name>
<dbReference type="SUPFAM" id="SSF68906">
    <property type="entry name" value="SAP domain"/>
    <property type="match status" value="1"/>
</dbReference>
<dbReference type="EMBL" id="NESQ01000069">
    <property type="protein sequence ID" value="PUU80230.1"/>
    <property type="molecule type" value="Genomic_DNA"/>
</dbReference>
<dbReference type="OrthoDB" id="5420280at2759"/>
<proteinExistence type="predicted"/>
<evidence type="ECO:0000259" key="1">
    <source>
        <dbReference type="PROSITE" id="PS50800"/>
    </source>
</evidence>
<comment type="caution">
    <text evidence="2">The sequence shown here is derived from an EMBL/GenBank/DDBJ whole genome shotgun (WGS) entry which is preliminary data.</text>
</comment>
<reference evidence="2 3" key="1">
    <citation type="submission" date="2017-04" db="EMBL/GenBank/DDBJ databases">
        <title>Draft genome sequence of Tuber borchii Vittad., a whitish edible truffle.</title>
        <authorList>
            <consortium name="DOE Joint Genome Institute"/>
            <person name="Murat C."/>
            <person name="Kuo A."/>
            <person name="Barry K.W."/>
            <person name="Clum A."/>
            <person name="Dockter R.B."/>
            <person name="Fauchery L."/>
            <person name="Iotti M."/>
            <person name="Kohler A."/>
            <person name="Labutti K."/>
            <person name="Lindquist E.A."/>
            <person name="Lipzen A."/>
            <person name="Ohm R.A."/>
            <person name="Wang M."/>
            <person name="Grigoriev I.V."/>
            <person name="Zambonelli A."/>
            <person name="Martin F.M."/>
        </authorList>
    </citation>
    <scope>NUCLEOTIDE SEQUENCE [LARGE SCALE GENOMIC DNA]</scope>
    <source>
        <strain evidence="2 3">Tbo3840</strain>
    </source>
</reference>
<sequence length="327" mass="36209">MPSVSDNTSVSDLKIDRLRVGELRALCLEKDLPDDGKKAALVKRLKTCLNKEKAREQARRANLPPTPKCLGPGKCTAVLKGSADIGNDDDMIDSARKSLKAALYHDELLVDRDIPQLAVENRGGLELAAFPDRVHVLESTVATLVKKISILDGTVASLQGQVDDLTVNSKSYLFVRHRFLVFYKRQNQTLDDFDRGCIDKGNGIAHAGDARADAQLYRGPECRKDFNIYKQLYGFHPDIVLRIDHSPTLALLNLHATIKSDTRRVASEKFYALFAVFIARFEASNFDPTYLDCADENLVTLAYSEFCGCIKDEVKKAVAKPAAPNPS</sequence>
<accession>A0A2T6ZXN4</accession>
<dbReference type="Gene3D" id="1.10.720.30">
    <property type="entry name" value="SAP domain"/>
    <property type="match status" value="1"/>
</dbReference>
<protein>
    <recommendedName>
        <fullName evidence="1">SAP domain-containing protein</fullName>
    </recommendedName>
</protein>
<dbReference type="InterPro" id="IPR036361">
    <property type="entry name" value="SAP_dom_sf"/>
</dbReference>
<gene>
    <name evidence="2" type="ORF">B9Z19DRAFT_1021720</name>
</gene>
<evidence type="ECO:0000313" key="3">
    <source>
        <dbReference type="Proteomes" id="UP000244722"/>
    </source>
</evidence>
<evidence type="ECO:0000313" key="2">
    <source>
        <dbReference type="EMBL" id="PUU80230.1"/>
    </source>
</evidence>
<dbReference type="STRING" id="42251.A0A2T6ZXN4"/>